<gene>
    <name evidence="1" type="ORF">SAMN05443550_108156</name>
</gene>
<reference evidence="1 2" key="1">
    <citation type="submission" date="2016-10" db="EMBL/GenBank/DDBJ databases">
        <authorList>
            <person name="de Groot N.N."/>
        </authorList>
    </citation>
    <scope>NUCLEOTIDE SEQUENCE [LARGE SCALE GENOMIC DNA]</scope>
    <source>
        <strain evidence="1 2">DSM 19033</strain>
    </source>
</reference>
<dbReference type="STRING" id="425514.SAMN05443550_108156"/>
<dbReference type="AlphaFoldDB" id="A0A1H4FUX8"/>
<accession>A0A1H4FUX8</accession>
<dbReference type="Proteomes" id="UP000198850">
    <property type="component" value="Unassembled WGS sequence"/>
</dbReference>
<evidence type="ECO:0000313" key="2">
    <source>
        <dbReference type="Proteomes" id="UP000198850"/>
    </source>
</evidence>
<organism evidence="1 2">
    <name type="scientific">Pedobacter hartonius</name>
    <dbReference type="NCBI Taxonomy" id="425514"/>
    <lineage>
        <taxon>Bacteria</taxon>
        <taxon>Pseudomonadati</taxon>
        <taxon>Bacteroidota</taxon>
        <taxon>Sphingobacteriia</taxon>
        <taxon>Sphingobacteriales</taxon>
        <taxon>Sphingobacteriaceae</taxon>
        <taxon>Pedobacter</taxon>
    </lineage>
</organism>
<dbReference type="EMBL" id="FNRA01000008">
    <property type="protein sequence ID" value="SEB01125.1"/>
    <property type="molecule type" value="Genomic_DNA"/>
</dbReference>
<keyword evidence="2" id="KW-1185">Reference proteome</keyword>
<proteinExistence type="predicted"/>
<evidence type="ECO:0000313" key="1">
    <source>
        <dbReference type="EMBL" id="SEB01125.1"/>
    </source>
</evidence>
<protein>
    <submittedName>
        <fullName evidence="1">Uncharacterized protein</fullName>
    </submittedName>
</protein>
<sequence length="53" mass="6112">MQVNRVLRNYYDRVTSDLYISILNSPEKKSQLYLYLVAICGNRSLPDNASNAM</sequence>
<name>A0A1H4FUX8_9SPHI</name>